<dbReference type="NCBIfam" id="TIGR00416">
    <property type="entry name" value="sms"/>
    <property type="match status" value="1"/>
</dbReference>
<dbReference type="GO" id="GO:0005829">
    <property type="term" value="C:cytosol"/>
    <property type="evidence" value="ECO:0007669"/>
    <property type="project" value="TreeGrafter"/>
</dbReference>
<keyword evidence="5" id="KW-0378">Hydrolase</keyword>
<keyword evidence="6 13" id="KW-0862">Zinc</keyword>
<comment type="function">
    <text evidence="13">DNA-dependent ATPase involved in processing of recombination intermediates, plays a role in repairing DNA breaks. Stimulates the branch migration of RecA-mediated strand transfer reactions, allowing the 3' invading strand to extend heteroduplex DNA faster. Binds ssDNA in the presence of ADP but not other nucleotides, has ATPase activity that is stimulated by ssDNA and various branched DNA structures, but inhibited by SSB. Does not have RecA's homology-searching function.</text>
</comment>
<dbReference type="HAMAP" id="MF_01498">
    <property type="entry name" value="RadA_bact"/>
    <property type="match status" value="1"/>
</dbReference>
<keyword evidence="10 11" id="KW-0234">DNA repair</keyword>
<dbReference type="Pfam" id="PF18073">
    <property type="entry name" value="Zn_ribbon_LapB"/>
    <property type="match status" value="1"/>
</dbReference>
<dbReference type="SUPFAM" id="SSF54211">
    <property type="entry name" value="Ribosomal protein S5 domain 2-like"/>
    <property type="match status" value="1"/>
</dbReference>
<dbReference type="InterPro" id="IPR020568">
    <property type="entry name" value="Ribosomal_Su5_D2-typ_SF"/>
</dbReference>
<dbReference type="GO" id="GO:0008270">
    <property type="term" value="F:zinc ion binding"/>
    <property type="evidence" value="ECO:0007669"/>
    <property type="project" value="UniProtKB-KW"/>
</dbReference>
<dbReference type="Proteomes" id="UP000031014">
    <property type="component" value="Unassembled WGS sequence"/>
</dbReference>
<evidence type="ECO:0000256" key="1">
    <source>
        <dbReference type="ARBA" id="ARBA00022723"/>
    </source>
</evidence>
<evidence type="ECO:0000256" key="5">
    <source>
        <dbReference type="ARBA" id="ARBA00022801"/>
    </source>
</evidence>
<keyword evidence="2 11" id="KW-0547">Nucleotide-binding</keyword>
<evidence type="ECO:0000313" key="15">
    <source>
        <dbReference type="EMBL" id="GAM14842.1"/>
    </source>
</evidence>
<dbReference type="FunFam" id="3.30.230.10:FF:000031">
    <property type="entry name" value="DNA repair protein RadA"/>
    <property type="match status" value="1"/>
</dbReference>
<dbReference type="Gene3D" id="3.30.230.10">
    <property type="match status" value="1"/>
</dbReference>
<evidence type="ECO:0000313" key="16">
    <source>
        <dbReference type="Proteomes" id="UP000031014"/>
    </source>
</evidence>
<organism evidence="15 16">
    <name type="scientific">Mesobacillus selenatarsenatis (strain DSM 18680 / JCM 14380 / FERM P-15431 / SF-1)</name>
    <dbReference type="NCBI Taxonomy" id="1321606"/>
    <lineage>
        <taxon>Bacteria</taxon>
        <taxon>Bacillati</taxon>
        <taxon>Bacillota</taxon>
        <taxon>Bacilli</taxon>
        <taxon>Bacillales</taxon>
        <taxon>Bacillaceae</taxon>
        <taxon>Mesobacillus</taxon>
    </lineage>
</organism>
<dbReference type="OrthoDB" id="9803906at2"/>
<feature type="binding site" evidence="11">
    <location>
        <begin position="99"/>
        <end position="106"/>
    </location>
    <ligand>
        <name>ATP</name>
        <dbReference type="ChEBI" id="CHEBI:30616"/>
    </ligand>
</feature>
<accession>A0A0A8X736</accession>
<evidence type="ECO:0000256" key="10">
    <source>
        <dbReference type="ARBA" id="ARBA00023204"/>
    </source>
</evidence>
<dbReference type="CDD" id="cd01121">
    <property type="entry name" value="RadA_SMS_N"/>
    <property type="match status" value="1"/>
</dbReference>
<dbReference type="GO" id="GO:0005524">
    <property type="term" value="F:ATP binding"/>
    <property type="evidence" value="ECO:0007669"/>
    <property type="project" value="UniProtKB-UniRule"/>
</dbReference>
<comment type="function">
    <text evidence="11">Plays a role in repairing double-strand DNA breaks, probably involving stabilizing or processing branched DNA or blocked replication forks.</text>
</comment>
<keyword evidence="9 11" id="KW-0238">DNA-binding</keyword>
<keyword evidence="8 11" id="KW-0346">Stress response</keyword>
<dbReference type="PROSITE" id="PS50162">
    <property type="entry name" value="RECA_2"/>
    <property type="match status" value="1"/>
</dbReference>
<dbReference type="FunFam" id="3.40.50.300:FF:000050">
    <property type="entry name" value="DNA repair protein RadA"/>
    <property type="match status" value="1"/>
</dbReference>
<evidence type="ECO:0000256" key="8">
    <source>
        <dbReference type="ARBA" id="ARBA00023016"/>
    </source>
</evidence>
<reference evidence="15 16" key="1">
    <citation type="submission" date="2013-06" db="EMBL/GenBank/DDBJ databases">
        <title>Whole genome shotgun sequence of Bacillus selenatarsenatis SF-1.</title>
        <authorList>
            <person name="Kuroda M."/>
            <person name="Sei K."/>
            <person name="Yamashita M."/>
            <person name="Ike M."/>
        </authorList>
    </citation>
    <scope>NUCLEOTIDE SEQUENCE [LARGE SCALE GENOMIC DNA]</scope>
    <source>
        <strain evidence="15 16">SF-1</strain>
    </source>
</reference>
<name>A0A0A8X736_MESS1</name>
<evidence type="ECO:0000259" key="14">
    <source>
        <dbReference type="PROSITE" id="PS50162"/>
    </source>
</evidence>
<evidence type="ECO:0000256" key="6">
    <source>
        <dbReference type="ARBA" id="ARBA00022833"/>
    </source>
</evidence>
<keyword evidence="4 13" id="KW-0863">Zinc-finger</keyword>
<dbReference type="STRING" id="1321606.SAMD00020551_2996"/>
<evidence type="ECO:0000256" key="9">
    <source>
        <dbReference type="ARBA" id="ARBA00023125"/>
    </source>
</evidence>
<dbReference type="SUPFAM" id="SSF52540">
    <property type="entry name" value="P-loop containing nucleoside triphosphate hydrolases"/>
    <property type="match status" value="1"/>
</dbReference>
<dbReference type="GO" id="GO:0003684">
    <property type="term" value="F:damaged DNA binding"/>
    <property type="evidence" value="ECO:0007669"/>
    <property type="project" value="InterPro"/>
</dbReference>
<dbReference type="Gene3D" id="3.40.50.300">
    <property type="entry name" value="P-loop containing nucleotide triphosphate hydrolases"/>
    <property type="match status" value="1"/>
</dbReference>
<proteinExistence type="inferred from homology"/>
<comment type="domain">
    <text evidence="11">The middle region has homology to RecA with ATPase motifs including the RadA KNRFG motif, while the C-terminus is homologous to Lon protease.</text>
</comment>
<dbReference type="PRINTS" id="PR01874">
    <property type="entry name" value="DNAREPAIRADA"/>
</dbReference>
<dbReference type="PANTHER" id="PTHR32472:SF10">
    <property type="entry name" value="DNA REPAIR PROTEIN RADA-LIKE PROTEIN"/>
    <property type="match status" value="1"/>
</dbReference>
<keyword evidence="1 11" id="KW-0479">Metal-binding</keyword>
<sequence>MAKRKTKFMCQECGYESPKWMGKCPGCGQWNKMVEEVESTGSTRRGAFANTGNTGVAAKATPITSIETISEPRITTDLNELNRVLGGGVVRGSLVLIGGDPGIGKSTLLLQVSYQLAKKAHSVLYISGEESMRQTKLRADRLGVTSDNLLVYSETNLQEISLTIENTNPDFVIVDSIQTIFHPEVTSAPGSVSQVRECTAELMRIGKTKGIAIFIVGHVTKEGSIAGPRLLEHMVDTVLYFEGERHHTYRILRAVKNRFGSTNEMGIFEMKEMGLEEVANPSEIFLEERSQGASGSTVVASMEGTRPVLVEIQALISPTSFGNPRRMATGIDHNRVSLLMAVLEKRVGLLLANQDAYLKVAGGVKLDEPAIDLAVAVSIASSFRDKPTRATDCIIGEVGLTGEVRRVSRIEQRVQEAAKLGFERIILPENNLGGWTPPRGVELIGVSSVSHALKVTLGG</sequence>
<dbReference type="InterPro" id="IPR020588">
    <property type="entry name" value="RecA_ATP-bd"/>
</dbReference>
<evidence type="ECO:0000256" key="7">
    <source>
        <dbReference type="ARBA" id="ARBA00022840"/>
    </source>
</evidence>
<dbReference type="InterPro" id="IPR027417">
    <property type="entry name" value="P-loop_NTPase"/>
</dbReference>
<dbReference type="InterPro" id="IPR014721">
    <property type="entry name" value="Ribsml_uS5_D2-typ_fold_subgr"/>
</dbReference>
<evidence type="ECO:0000256" key="4">
    <source>
        <dbReference type="ARBA" id="ARBA00022771"/>
    </source>
</evidence>
<dbReference type="Pfam" id="PF13481">
    <property type="entry name" value="AAA_25"/>
    <property type="match status" value="1"/>
</dbReference>
<keyword evidence="7 11" id="KW-0067">ATP-binding</keyword>
<dbReference type="Pfam" id="PF13541">
    <property type="entry name" value="ChlI"/>
    <property type="match status" value="1"/>
</dbReference>
<feature type="domain" description="RecA family profile 1" evidence="14">
    <location>
        <begin position="70"/>
        <end position="219"/>
    </location>
</feature>
<dbReference type="GO" id="GO:0140664">
    <property type="term" value="F:ATP-dependent DNA damage sensor activity"/>
    <property type="evidence" value="ECO:0007669"/>
    <property type="project" value="InterPro"/>
</dbReference>
<evidence type="ECO:0000256" key="12">
    <source>
        <dbReference type="NCBIfam" id="TIGR00416"/>
    </source>
</evidence>
<dbReference type="GO" id="GO:0016787">
    <property type="term" value="F:hydrolase activity"/>
    <property type="evidence" value="ECO:0007669"/>
    <property type="project" value="UniProtKB-KW"/>
</dbReference>
<protein>
    <recommendedName>
        <fullName evidence="11 12">DNA repair protein RadA</fullName>
    </recommendedName>
</protein>
<comment type="caution">
    <text evidence="15">The sequence shown here is derived from an EMBL/GenBank/DDBJ whole genome shotgun (WGS) entry which is preliminary data.</text>
</comment>
<dbReference type="AlphaFoldDB" id="A0A0A8X736"/>
<dbReference type="EMBL" id="BASE01000070">
    <property type="protein sequence ID" value="GAM14842.1"/>
    <property type="molecule type" value="Genomic_DNA"/>
</dbReference>
<evidence type="ECO:0000256" key="3">
    <source>
        <dbReference type="ARBA" id="ARBA00022763"/>
    </source>
</evidence>
<dbReference type="SMART" id="SM00382">
    <property type="entry name" value="AAA"/>
    <property type="match status" value="1"/>
</dbReference>
<dbReference type="InterPro" id="IPR003593">
    <property type="entry name" value="AAA+_ATPase"/>
</dbReference>
<dbReference type="InterPro" id="IPR004504">
    <property type="entry name" value="DNA_repair_RadA"/>
</dbReference>
<dbReference type="InterPro" id="IPR041166">
    <property type="entry name" value="Rubredoxin_2"/>
</dbReference>
<dbReference type="GO" id="GO:0000725">
    <property type="term" value="P:recombinational repair"/>
    <property type="evidence" value="ECO:0007669"/>
    <property type="project" value="UniProtKB-UniRule"/>
</dbReference>
<dbReference type="RefSeq" id="WP_041966548.1">
    <property type="nucleotide sequence ID" value="NZ_BASE01000070.1"/>
</dbReference>
<evidence type="ECO:0000256" key="11">
    <source>
        <dbReference type="HAMAP-Rule" id="MF_01498"/>
    </source>
</evidence>
<evidence type="ECO:0000256" key="2">
    <source>
        <dbReference type="ARBA" id="ARBA00022741"/>
    </source>
</evidence>
<comment type="similarity">
    <text evidence="11 13">Belongs to the RecA family. RadA subfamily.</text>
</comment>
<feature type="short sequence motif" description="RadA KNRFG motif" evidence="11">
    <location>
        <begin position="256"/>
        <end position="260"/>
    </location>
</feature>
<evidence type="ECO:0000256" key="13">
    <source>
        <dbReference type="RuleBase" id="RU003555"/>
    </source>
</evidence>
<gene>
    <name evidence="11" type="primary">radA</name>
    <name evidence="15" type="ORF">SAMD00020551_2996</name>
</gene>
<keyword evidence="3 11" id="KW-0227">DNA damage</keyword>
<dbReference type="PANTHER" id="PTHR32472">
    <property type="entry name" value="DNA REPAIR PROTEIN RADA"/>
    <property type="match status" value="1"/>
</dbReference>
<keyword evidence="16" id="KW-1185">Reference proteome</keyword>
<feature type="region of interest" description="Lon-protease-like" evidence="11">
    <location>
        <begin position="355"/>
        <end position="459"/>
    </location>
</feature>